<feature type="domain" description="Rv2993c-like N-terminal" evidence="2">
    <location>
        <begin position="1"/>
        <end position="63"/>
    </location>
</feature>
<dbReference type="InterPro" id="IPR011234">
    <property type="entry name" value="Fumarylacetoacetase-like_C"/>
</dbReference>
<evidence type="ECO:0008006" key="5">
    <source>
        <dbReference type="Google" id="ProtNLM"/>
    </source>
</evidence>
<dbReference type="PANTHER" id="PTHR43211">
    <property type="entry name" value="FUMARYLACETOACETATE HYDROLASE"/>
    <property type="match status" value="1"/>
</dbReference>
<accession>A0A9E7C2Y1</accession>
<keyword evidence="4" id="KW-1185">Reference proteome</keyword>
<organism evidence="3 4">
    <name type="scientific">Capillimicrobium parvum</name>
    <dbReference type="NCBI Taxonomy" id="2884022"/>
    <lineage>
        <taxon>Bacteria</taxon>
        <taxon>Bacillati</taxon>
        <taxon>Actinomycetota</taxon>
        <taxon>Thermoleophilia</taxon>
        <taxon>Solirubrobacterales</taxon>
        <taxon>Capillimicrobiaceae</taxon>
        <taxon>Capillimicrobium</taxon>
    </lineage>
</organism>
<proteinExistence type="predicted"/>
<dbReference type="Pfam" id="PF10370">
    <property type="entry name" value="Rv2993c-like_N"/>
    <property type="match status" value="1"/>
</dbReference>
<evidence type="ECO:0000259" key="2">
    <source>
        <dbReference type="Pfam" id="PF10370"/>
    </source>
</evidence>
<dbReference type="EMBL" id="CP087164">
    <property type="protein sequence ID" value="UGS38189.1"/>
    <property type="molecule type" value="Genomic_DNA"/>
</dbReference>
<dbReference type="Proteomes" id="UP001162834">
    <property type="component" value="Chromosome"/>
</dbReference>
<evidence type="ECO:0000259" key="1">
    <source>
        <dbReference type="Pfam" id="PF01557"/>
    </source>
</evidence>
<protein>
    <recommendedName>
        <fullName evidence="5">Hydroxylase</fullName>
    </recommendedName>
</protein>
<dbReference type="InterPro" id="IPR018833">
    <property type="entry name" value="Rv2993c-like_N"/>
</dbReference>
<dbReference type="KEGG" id="sbae:DSM104329_04612"/>
<sequence>MRIARYRHAGADHLGVVEEDRVSALAPEVDVLTLLTATPAERDALAADAEDPVTLDEVRLRAPLHPPVVRDFVAFEQHVEGMVMTEGPDAKVPEAWYQAPAFYFSNPNALFATGDDIEVPPRCRLFDYELEVAAIIGTPGRDLTVETARDHIAGYAIFNDWSGRDLQGFDRKLGMGWAKGKDFASTLGPWIVTADELEGRRDGDGRLDLRMTVWRNGEEMGSDSLASAAWSFEQMLVYASRGAWLVPGDVIGSGTCGGGCLGELWGRRGAIDPPPLAPGDEVTMTVEGIGTIANRIVAGAEPVDHGAPKRR</sequence>
<evidence type="ECO:0000313" key="3">
    <source>
        <dbReference type="EMBL" id="UGS38189.1"/>
    </source>
</evidence>
<reference evidence="3" key="1">
    <citation type="journal article" date="2022" name="Int. J. Syst. Evol. Microbiol.">
        <title>Pseudomonas aegrilactucae sp. nov. and Pseudomonas morbosilactucae sp. nov., pathogens causing bacterial rot of lettuce in Japan.</title>
        <authorList>
            <person name="Sawada H."/>
            <person name="Fujikawa T."/>
            <person name="Satou M."/>
        </authorList>
    </citation>
    <scope>NUCLEOTIDE SEQUENCE</scope>
    <source>
        <strain evidence="3">0166_1</strain>
    </source>
</reference>
<feature type="domain" description="Fumarylacetoacetase-like C-terminal" evidence="1">
    <location>
        <begin position="68"/>
        <end position="297"/>
    </location>
</feature>
<dbReference type="Gene3D" id="3.90.850.10">
    <property type="entry name" value="Fumarylacetoacetase-like, C-terminal domain"/>
    <property type="match status" value="1"/>
</dbReference>
<dbReference type="InterPro" id="IPR036663">
    <property type="entry name" value="Fumarylacetoacetase_C_sf"/>
</dbReference>
<name>A0A9E7C2Y1_9ACTN</name>
<dbReference type="GO" id="GO:0003824">
    <property type="term" value="F:catalytic activity"/>
    <property type="evidence" value="ECO:0007669"/>
    <property type="project" value="InterPro"/>
</dbReference>
<gene>
    <name evidence="3" type="ORF">DSM104329_04612</name>
</gene>
<dbReference type="Pfam" id="PF01557">
    <property type="entry name" value="FAA_hydrolase"/>
    <property type="match status" value="1"/>
</dbReference>
<dbReference type="RefSeq" id="WP_259312218.1">
    <property type="nucleotide sequence ID" value="NZ_CP087164.1"/>
</dbReference>
<dbReference type="AlphaFoldDB" id="A0A9E7C2Y1"/>
<dbReference type="SUPFAM" id="SSF56529">
    <property type="entry name" value="FAH"/>
    <property type="match status" value="1"/>
</dbReference>
<dbReference type="PANTHER" id="PTHR43211:SF1">
    <property type="entry name" value="BLL6422 PROTEIN"/>
    <property type="match status" value="1"/>
</dbReference>
<evidence type="ECO:0000313" key="4">
    <source>
        <dbReference type="Proteomes" id="UP001162834"/>
    </source>
</evidence>